<dbReference type="PRINTS" id="PR00040">
    <property type="entry name" value="HTHMERR"/>
</dbReference>
<dbReference type="InterPro" id="IPR047057">
    <property type="entry name" value="MerR_fam"/>
</dbReference>
<dbReference type="PANTHER" id="PTHR30204">
    <property type="entry name" value="REDOX-CYCLING DRUG-SENSING TRANSCRIPTIONAL ACTIVATOR SOXR"/>
    <property type="match status" value="1"/>
</dbReference>
<evidence type="ECO:0000313" key="8">
    <source>
        <dbReference type="Proteomes" id="UP001500967"/>
    </source>
</evidence>
<dbReference type="Proteomes" id="UP001500967">
    <property type="component" value="Unassembled WGS sequence"/>
</dbReference>
<dbReference type="Pfam" id="PF13411">
    <property type="entry name" value="MerR_1"/>
    <property type="match status" value="1"/>
</dbReference>
<keyword evidence="3" id="KW-0238">DNA-binding</keyword>
<feature type="region of interest" description="Disordered" evidence="5">
    <location>
        <begin position="142"/>
        <end position="162"/>
    </location>
</feature>
<dbReference type="PANTHER" id="PTHR30204:SF69">
    <property type="entry name" value="MERR-FAMILY TRANSCRIPTIONAL REGULATOR"/>
    <property type="match status" value="1"/>
</dbReference>
<keyword evidence="8" id="KW-1185">Reference proteome</keyword>
<dbReference type="InterPro" id="IPR009061">
    <property type="entry name" value="DNA-bd_dom_put_sf"/>
</dbReference>
<comment type="caution">
    <text evidence="7">The sequence shown here is derived from an EMBL/GenBank/DDBJ whole genome shotgun (WGS) entry which is preliminary data.</text>
</comment>
<evidence type="ECO:0000259" key="6">
    <source>
        <dbReference type="PROSITE" id="PS50937"/>
    </source>
</evidence>
<dbReference type="RefSeq" id="WP_344648739.1">
    <property type="nucleotide sequence ID" value="NZ_BAAAGX010000009.1"/>
</dbReference>
<feature type="domain" description="HTH merR-type" evidence="6">
    <location>
        <begin position="2"/>
        <end position="71"/>
    </location>
</feature>
<proteinExistence type="predicted"/>
<dbReference type="SMART" id="SM00422">
    <property type="entry name" value="HTH_MERR"/>
    <property type="match status" value="1"/>
</dbReference>
<evidence type="ECO:0000256" key="4">
    <source>
        <dbReference type="ARBA" id="ARBA00023163"/>
    </source>
</evidence>
<name>A0ABP3DMW5_9ACTN</name>
<dbReference type="Gene3D" id="1.10.1660.10">
    <property type="match status" value="1"/>
</dbReference>
<evidence type="ECO:0000313" key="7">
    <source>
        <dbReference type="EMBL" id="GAA0236958.1"/>
    </source>
</evidence>
<sequence length="162" mass="17463">MTLRTSEVAAAAGVNTQTLRYYERRGLLAEPERSPGGHRLYPAEAVTALRIIKAAQRLGFTLDEVADLLEAGRHRHRTDTGLQARAQAKLVEIDARLADLQTIRAALIEAVDAGCDDLAVCAESPCCPLPFTDLADVTVRTDPPQTSQACCTPADPRTEAPQ</sequence>
<gene>
    <name evidence="7" type="primary">cueR</name>
    <name evidence="7" type="ORF">GCM10009539_22810</name>
</gene>
<protein>
    <submittedName>
        <fullName evidence="7">Cu(I)-responsive transcriptional regulator</fullName>
    </submittedName>
</protein>
<organism evidence="7 8">
    <name type="scientific">Cryptosporangium japonicum</name>
    <dbReference type="NCBI Taxonomy" id="80872"/>
    <lineage>
        <taxon>Bacteria</taxon>
        <taxon>Bacillati</taxon>
        <taxon>Actinomycetota</taxon>
        <taxon>Actinomycetes</taxon>
        <taxon>Cryptosporangiales</taxon>
        <taxon>Cryptosporangiaceae</taxon>
        <taxon>Cryptosporangium</taxon>
    </lineage>
</organism>
<evidence type="ECO:0000256" key="5">
    <source>
        <dbReference type="SAM" id="MobiDB-lite"/>
    </source>
</evidence>
<accession>A0ABP3DMW5</accession>
<evidence type="ECO:0000256" key="2">
    <source>
        <dbReference type="ARBA" id="ARBA00023015"/>
    </source>
</evidence>
<keyword evidence="4" id="KW-0804">Transcription</keyword>
<reference evidence="8" key="1">
    <citation type="journal article" date="2019" name="Int. J. Syst. Evol. Microbiol.">
        <title>The Global Catalogue of Microorganisms (GCM) 10K type strain sequencing project: providing services to taxonomists for standard genome sequencing and annotation.</title>
        <authorList>
            <consortium name="The Broad Institute Genomics Platform"/>
            <consortium name="The Broad Institute Genome Sequencing Center for Infectious Disease"/>
            <person name="Wu L."/>
            <person name="Ma J."/>
        </authorList>
    </citation>
    <scope>NUCLEOTIDE SEQUENCE [LARGE SCALE GENOMIC DNA]</scope>
    <source>
        <strain evidence="8">JCM 10425</strain>
    </source>
</reference>
<keyword evidence="2" id="KW-0805">Transcription regulation</keyword>
<dbReference type="PROSITE" id="PS00552">
    <property type="entry name" value="HTH_MERR_1"/>
    <property type="match status" value="1"/>
</dbReference>
<dbReference type="EMBL" id="BAAAGX010000009">
    <property type="protein sequence ID" value="GAA0236958.1"/>
    <property type="molecule type" value="Genomic_DNA"/>
</dbReference>
<evidence type="ECO:0000256" key="3">
    <source>
        <dbReference type="ARBA" id="ARBA00023125"/>
    </source>
</evidence>
<dbReference type="InterPro" id="IPR000551">
    <property type="entry name" value="MerR-type_HTH_dom"/>
</dbReference>
<keyword evidence="1" id="KW-0678">Repressor</keyword>
<dbReference type="PROSITE" id="PS50937">
    <property type="entry name" value="HTH_MERR_2"/>
    <property type="match status" value="1"/>
</dbReference>
<evidence type="ECO:0000256" key="1">
    <source>
        <dbReference type="ARBA" id="ARBA00022491"/>
    </source>
</evidence>
<dbReference type="SUPFAM" id="SSF46955">
    <property type="entry name" value="Putative DNA-binding domain"/>
    <property type="match status" value="1"/>
</dbReference>